<keyword evidence="2" id="KW-1185">Reference proteome</keyword>
<evidence type="ECO:0000313" key="1">
    <source>
        <dbReference type="EMBL" id="EFU30306.1"/>
    </source>
</evidence>
<dbReference type="HOGENOM" id="CLU_3237594_0_0_10"/>
<accession>E6K806</accession>
<dbReference type="Proteomes" id="UP000003112">
    <property type="component" value="Unassembled WGS sequence"/>
</dbReference>
<sequence>MVEDKSYFPDSIMSNHLFVFGHSACDICNEQSCGCELGDFGDI</sequence>
<reference evidence="1 2" key="1">
    <citation type="submission" date="2010-10" db="EMBL/GenBank/DDBJ databases">
        <authorList>
            <person name="Muzny D."/>
            <person name="Qin X."/>
            <person name="Deng J."/>
            <person name="Jiang H."/>
            <person name="Liu Y."/>
            <person name="Qu J."/>
            <person name="Song X.-Z."/>
            <person name="Zhang L."/>
            <person name="Thornton R."/>
            <person name="Coyle M."/>
            <person name="Francisco L."/>
            <person name="Jackson L."/>
            <person name="Javaid M."/>
            <person name="Korchina V."/>
            <person name="Kovar C."/>
            <person name="Mata R."/>
            <person name="Mathew T."/>
            <person name="Ngo R."/>
            <person name="Nguyen L."/>
            <person name="Nguyen N."/>
            <person name="Okwuonu G."/>
            <person name="Ongeri F."/>
            <person name="Pham C."/>
            <person name="Simmons D."/>
            <person name="Wilczek-Boney K."/>
            <person name="Hale W."/>
            <person name="Jakkamsetti A."/>
            <person name="Pham P."/>
            <person name="Ruth R."/>
            <person name="San Lucas F."/>
            <person name="Warren J."/>
            <person name="Zhang J."/>
            <person name="Zhao Z."/>
            <person name="Zhou C."/>
            <person name="Zhu D."/>
            <person name="Lee S."/>
            <person name="Bess C."/>
            <person name="Blankenburg K."/>
            <person name="Forbes L."/>
            <person name="Fu Q."/>
            <person name="Gubbala S."/>
            <person name="Hirani K."/>
            <person name="Jayaseelan J.C."/>
            <person name="Lara F."/>
            <person name="Munidasa M."/>
            <person name="Palculict T."/>
            <person name="Patil S."/>
            <person name="Pu L.-L."/>
            <person name="Saada N."/>
            <person name="Tang L."/>
            <person name="Weissenberger G."/>
            <person name="Zhu Y."/>
            <person name="Hemphill L."/>
            <person name="Shang Y."/>
            <person name="Youmans B."/>
            <person name="Ayvaz T."/>
            <person name="Ross M."/>
            <person name="Santibanez J."/>
            <person name="Aqrawi P."/>
            <person name="Gross S."/>
            <person name="Joshi V."/>
            <person name="Fowler G."/>
            <person name="Nazareth L."/>
            <person name="Reid J."/>
            <person name="Worley K."/>
            <person name="Petrosino J."/>
            <person name="Highlander S."/>
            <person name="Gibbs R."/>
        </authorList>
    </citation>
    <scope>NUCLEOTIDE SEQUENCE [LARGE SCALE GENOMIC DNA]</scope>
    <source>
        <strain evidence="1 2">ATCC 33574</strain>
    </source>
</reference>
<dbReference type="AlphaFoldDB" id="E6K806"/>
<evidence type="ECO:0000313" key="2">
    <source>
        <dbReference type="Proteomes" id="UP000003112"/>
    </source>
</evidence>
<dbReference type="STRING" id="873513.HMPREF6485_1585"/>
<comment type="caution">
    <text evidence="1">The sequence shown here is derived from an EMBL/GenBank/DDBJ whole genome shotgun (WGS) entry which is preliminary data.</text>
</comment>
<name>E6K806_9BACT</name>
<organism evidence="1 2">
    <name type="scientific">Segatella buccae ATCC 33574</name>
    <dbReference type="NCBI Taxonomy" id="873513"/>
    <lineage>
        <taxon>Bacteria</taxon>
        <taxon>Pseudomonadati</taxon>
        <taxon>Bacteroidota</taxon>
        <taxon>Bacteroidia</taxon>
        <taxon>Bacteroidales</taxon>
        <taxon>Prevotellaceae</taxon>
        <taxon>Segatella</taxon>
    </lineage>
</organism>
<dbReference type="EMBL" id="AEPD01000028">
    <property type="protein sequence ID" value="EFU30306.1"/>
    <property type="molecule type" value="Genomic_DNA"/>
</dbReference>
<gene>
    <name evidence="1" type="ORF">HMPREF6485_1585</name>
</gene>
<proteinExistence type="predicted"/>
<protein>
    <submittedName>
        <fullName evidence="1">Uncharacterized protein</fullName>
    </submittedName>
</protein>